<organism evidence="1 2">
    <name type="scientific">Jaapia argillacea MUCL 33604</name>
    <dbReference type="NCBI Taxonomy" id="933084"/>
    <lineage>
        <taxon>Eukaryota</taxon>
        <taxon>Fungi</taxon>
        <taxon>Dikarya</taxon>
        <taxon>Basidiomycota</taxon>
        <taxon>Agaricomycotina</taxon>
        <taxon>Agaricomycetes</taxon>
        <taxon>Agaricomycetidae</taxon>
        <taxon>Jaapiales</taxon>
        <taxon>Jaapiaceae</taxon>
        <taxon>Jaapia</taxon>
    </lineage>
</organism>
<dbReference type="InParanoid" id="A0A067PX13"/>
<sequence>MTGLVRRCFPHYIYAFPHLFRSERVCLFIAYYPPLFHALFSSASLRHFGCTGLSLSLFSQDCIISHVVLLFPLGYPSASNQNLHENGSE</sequence>
<gene>
    <name evidence="1" type="ORF">JAAARDRAFT_657700</name>
</gene>
<dbReference type="Proteomes" id="UP000027265">
    <property type="component" value="Unassembled WGS sequence"/>
</dbReference>
<proteinExistence type="predicted"/>
<evidence type="ECO:0000313" key="1">
    <source>
        <dbReference type="EMBL" id="KDQ59264.1"/>
    </source>
</evidence>
<name>A0A067PX13_9AGAM</name>
<accession>A0A067PX13</accession>
<reference evidence="2" key="1">
    <citation type="journal article" date="2014" name="Proc. Natl. Acad. Sci. U.S.A.">
        <title>Extensive sampling of basidiomycete genomes demonstrates inadequacy of the white-rot/brown-rot paradigm for wood decay fungi.</title>
        <authorList>
            <person name="Riley R."/>
            <person name="Salamov A.A."/>
            <person name="Brown D.W."/>
            <person name="Nagy L.G."/>
            <person name="Floudas D."/>
            <person name="Held B.W."/>
            <person name="Levasseur A."/>
            <person name="Lombard V."/>
            <person name="Morin E."/>
            <person name="Otillar R."/>
            <person name="Lindquist E.A."/>
            <person name="Sun H."/>
            <person name="LaButti K.M."/>
            <person name="Schmutz J."/>
            <person name="Jabbour D."/>
            <person name="Luo H."/>
            <person name="Baker S.E."/>
            <person name="Pisabarro A.G."/>
            <person name="Walton J.D."/>
            <person name="Blanchette R.A."/>
            <person name="Henrissat B."/>
            <person name="Martin F."/>
            <person name="Cullen D."/>
            <person name="Hibbett D.S."/>
            <person name="Grigoriev I.V."/>
        </authorList>
    </citation>
    <scope>NUCLEOTIDE SEQUENCE [LARGE SCALE GENOMIC DNA]</scope>
    <source>
        <strain evidence="2">MUCL 33604</strain>
    </source>
</reference>
<keyword evidence="2" id="KW-1185">Reference proteome</keyword>
<protein>
    <submittedName>
        <fullName evidence="1">Uncharacterized protein</fullName>
    </submittedName>
</protein>
<dbReference type="HOGENOM" id="CLU_2455050_0_0_1"/>
<dbReference type="AlphaFoldDB" id="A0A067PX13"/>
<evidence type="ECO:0000313" key="2">
    <source>
        <dbReference type="Proteomes" id="UP000027265"/>
    </source>
</evidence>
<dbReference type="EMBL" id="KL197716">
    <property type="protein sequence ID" value="KDQ59264.1"/>
    <property type="molecule type" value="Genomic_DNA"/>
</dbReference>